<dbReference type="EMBL" id="DF820469">
    <property type="protein sequence ID" value="GAK59307.1"/>
    <property type="molecule type" value="Genomic_DNA"/>
</dbReference>
<accession>A0A081C402</accession>
<protein>
    <recommendedName>
        <fullName evidence="3">Radical SAM domain protein</fullName>
    </recommendedName>
</protein>
<dbReference type="AlphaFoldDB" id="A0A081C402"/>
<name>A0A081C402_VECG1</name>
<dbReference type="STRING" id="1499967.U27_06284"/>
<dbReference type="Proteomes" id="UP000030661">
    <property type="component" value="Unassembled WGS sequence"/>
</dbReference>
<dbReference type="InterPro" id="IPR058240">
    <property type="entry name" value="rSAM_sf"/>
</dbReference>
<organism evidence="1">
    <name type="scientific">Vecturithrix granuli</name>
    <dbReference type="NCBI Taxonomy" id="1499967"/>
    <lineage>
        <taxon>Bacteria</taxon>
        <taxon>Candidatus Moduliflexota</taxon>
        <taxon>Candidatus Vecturitrichia</taxon>
        <taxon>Candidatus Vecturitrichales</taxon>
        <taxon>Candidatus Vecturitrichaceae</taxon>
        <taxon>Candidatus Vecturithrix</taxon>
    </lineage>
</organism>
<dbReference type="SUPFAM" id="SSF102114">
    <property type="entry name" value="Radical SAM enzymes"/>
    <property type="match status" value="1"/>
</dbReference>
<dbReference type="HOGENOM" id="CLU_024733_0_0_0"/>
<sequence>MKKGRKVLLLEPNYKNKYPPIGLMKLATYHRRLGDDVTFFKGDLQDFILEQTCIDCLQQLQYIENCIAWTEQQEFIKNFIRRKDLTLFDDIAFLASENKPLIKECLNYYRNNYILGKYKQEPRWDRICVTTLFTFYWTITIETIKFAQKMVRTPEELKVGGIMASLLSKEIKRATGVEPIRGLLDQPGILDANNQFIIDELPLDYSILDEIDYEYPTRDAYFTFMTKGCKRHCKFCSVPILEPTYKPKIDTIEKFNVVNALYGESTHLLLLDNNVLPSPRFTEIIQEIKQMGFYRGATFVEPNQLEIAIKNLKNSINDKAYVRRSYKLIHKLLKRLRGNAAQTYYNVLDKYALVKLETTTKEYLLAAYPEIQEIYEKNRPKTPRLRHVDFNQGVDCHYITEEKMKLISEISISPLRIAFDSLKVKDKYIKAVELAEKYGIKELSNYILYNYDDSPDDLYERLRINQELCDRLDIHIYSFPMKYIPVKGKFATNREYTAPLWNKKFIRCIQSIINVTQGIVAHGRVKEKGNFFEKAFGGTLEEFRELLYMPEVYIVYRKVFEVDLGYTPLWQELFRNLSKEELEEVKPIIESNNFKEYHGKIRNPKLLNLLKHYTISREEIKKVGKDYKKLKKRYDRLIKNDLVEDLSLFEVE</sequence>
<reference evidence="1" key="1">
    <citation type="journal article" date="2015" name="PeerJ">
        <title>First genomic representation of candidate bacterial phylum KSB3 points to enhanced environmental sensing as a trigger of wastewater bulking.</title>
        <authorList>
            <person name="Sekiguchi Y."/>
            <person name="Ohashi A."/>
            <person name="Parks D.H."/>
            <person name="Yamauchi T."/>
            <person name="Tyson G.W."/>
            <person name="Hugenholtz P."/>
        </authorList>
    </citation>
    <scope>NUCLEOTIDE SEQUENCE [LARGE SCALE GENOMIC DNA]</scope>
</reference>
<keyword evidence="2" id="KW-1185">Reference proteome</keyword>
<dbReference type="eggNOG" id="COG1032">
    <property type="taxonomic scope" value="Bacteria"/>
</dbReference>
<evidence type="ECO:0000313" key="1">
    <source>
        <dbReference type="EMBL" id="GAK59307.1"/>
    </source>
</evidence>
<evidence type="ECO:0008006" key="3">
    <source>
        <dbReference type="Google" id="ProtNLM"/>
    </source>
</evidence>
<evidence type="ECO:0000313" key="2">
    <source>
        <dbReference type="Proteomes" id="UP000030661"/>
    </source>
</evidence>
<gene>
    <name evidence="1" type="ORF">U27_06284</name>
</gene>
<proteinExistence type="predicted"/>